<dbReference type="EC" id="2.4.99.28" evidence="17"/>
<evidence type="ECO:0000256" key="11">
    <source>
        <dbReference type="ARBA" id="ARBA00023136"/>
    </source>
</evidence>
<dbReference type="GO" id="GO:0043093">
    <property type="term" value="P:FtsZ-dependent cytokinesis"/>
    <property type="evidence" value="ECO:0007669"/>
    <property type="project" value="UniProtKB-UniRule"/>
</dbReference>
<dbReference type="PANTHER" id="PTHR30474">
    <property type="entry name" value="CELL CYCLE PROTEIN"/>
    <property type="match status" value="1"/>
</dbReference>
<dbReference type="GO" id="GO:0005886">
    <property type="term" value="C:plasma membrane"/>
    <property type="evidence" value="ECO:0007669"/>
    <property type="project" value="UniProtKB-SubCell"/>
</dbReference>
<keyword evidence="6 16" id="KW-0808">Transferase</keyword>
<dbReference type="InterPro" id="IPR018365">
    <property type="entry name" value="Cell_cycle_FtsW-rel_CS"/>
</dbReference>
<dbReference type="InterPro" id="IPR004276">
    <property type="entry name" value="GlycoTrans_28_N"/>
</dbReference>
<feature type="transmembrane region" description="Helical" evidence="17">
    <location>
        <begin position="203"/>
        <end position="220"/>
    </location>
</feature>
<feature type="binding site" evidence="16">
    <location>
        <position position="717"/>
    </location>
    <ligand>
        <name>UDP-N-acetyl-alpha-D-glucosamine</name>
        <dbReference type="ChEBI" id="CHEBI:57705"/>
    </ligand>
</feature>
<dbReference type="GO" id="GO:0071555">
    <property type="term" value="P:cell wall organization"/>
    <property type="evidence" value="ECO:0007669"/>
    <property type="project" value="UniProtKB-KW"/>
</dbReference>
<evidence type="ECO:0000313" key="21">
    <source>
        <dbReference type="Proteomes" id="UP000218676"/>
    </source>
</evidence>
<feature type="binding site" evidence="16">
    <location>
        <position position="620"/>
    </location>
    <ligand>
        <name>UDP-N-acetyl-alpha-D-glucosamine</name>
        <dbReference type="ChEBI" id="CHEBI:57705"/>
    </ligand>
</feature>
<evidence type="ECO:0000256" key="8">
    <source>
        <dbReference type="ARBA" id="ARBA00022960"/>
    </source>
</evidence>
<feature type="binding site" evidence="16">
    <location>
        <position position="673"/>
    </location>
    <ligand>
        <name>UDP-N-acetyl-alpha-D-glucosamine</name>
        <dbReference type="ChEBI" id="CHEBI:57705"/>
    </ligand>
</feature>
<evidence type="ECO:0000256" key="4">
    <source>
        <dbReference type="ARBA" id="ARBA00022618"/>
    </source>
</evidence>
<keyword evidence="10 17" id="KW-1133">Transmembrane helix</keyword>
<keyword evidence="13 16" id="KW-0961">Cell wall biogenesis/degradation</keyword>
<evidence type="ECO:0000256" key="5">
    <source>
        <dbReference type="ARBA" id="ARBA00022676"/>
    </source>
</evidence>
<evidence type="ECO:0000256" key="15">
    <source>
        <dbReference type="ARBA" id="ARBA00049902"/>
    </source>
</evidence>
<comment type="function">
    <text evidence="16">Cell wall formation. Catalyzes the transfer of a GlcNAc subunit on undecaprenyl-pyrophosphoryl-MurNAc-pentapeptide (lipid intermediate I) to form undecaprenyl-pyrophosphoryl-MurNAc-(pentapeptide)GlcNAc (lipid intermediate II).</text>
</comment>
<feature type="transmembrane region" description="Helical" evidence="17">
    <location>
        <begin position="288"/>
        <end position="309"/>
    </location>
</feature>
<keyword evidence="4 16" id="KW-0132">Cell division</keyword>
<dbReference type="GO" id="GO:0050511">
    <property type="term" value="F:undecaprenyldiphospho-muramoylpentapeptide beta-N-acetylglucosaminyltransferase activity"/>
    <property type="evidence" value="ECO:0007669"/>
    <property type="project" value="UniProtKB-UniRule"/>
</dbReference>
<evidence type="ECO:0000256" key="13">
    <source>
        <dbReference type="ARBA" id="ARBA00023316"/>
    </source>
</evidence>
<evidence type="ECO:0000256" key="10">
    <source>
        <dbReference type="ARBA" id="ARBA00022989"/>
    </source>
</evidence>
<dbReference type="InterPro" id="IPR007235">
    <property type="entry name" value="Glyco_trans_28_C"/>
</dbReference>
<evidence type="ECO:0000256" key="12">
    <source>
        <dbReference type="ARBA" id="ARBA00023306"/>
    </source>
</evidence>
<dbReference type="GO" id="GO:0008955">
    <property type="term" value="F:peptidoglycan glycosyltransferase activity"/>
    <property type="evidence" value="ECO:0007669"/>
    <property type="project" value="UniProtKB-UniRule"/>
</dbReference>
<dbReference type="InterPro" id="IPR013437">
    <property type="entry name" value="FtsW"/>
</dbReference>
<keyword evidence="5 16" id="KW-0328">Glycosyltransferase</keyword>
<evidence type="ECO:0000256" key="1">
    <source>
        <dbReference type="ARBA" id="ARBA00004651"/>
    </source>
</evidence>
<name>A0AAD1CGY0_PHODP</name>
<comment type="catalytic activity">
    <reaction evidence="15 17">
        <text>[GlcNAc-(1-&gt;4)-Mur2Ac(oyl-L-Ala-gamma-D-Glu-L-Lys-D-Ala-D-Ala)](n)-di-trans,octa-cis-undecaprenyl diphosphate + beta-D-GlcNAc-(1-&gt;4)-Mur2Ac(oyl-L-Ala-gamma-D-Glu-L-Lys-D-Ala-D-Ala)-di-trans,octa-cis-undecaprenyl diphosphate = [GlcNAc-(1-&gt;4)-Mur2Ac(oyl-L-Ala-gamma-D-Glu-L-Lys-D-Ala-D-Ala)](n+1)-di-trans,octa-cis-undecaprenyl diphosphate + di-trans,octa-cis-undecaprenyl diphosphate + H(+)</text>
        <dbReference type="Rhea" id="RHEA:23708"/>
        <dbReference type="Rhea" id="RHEA-COMP:9602"/>
        <dbReference type="Rhea" id="RHEA-COMP:9603"/>
        <dbReference type="ChEBI" id="CHEBI:15378"/>
        <dbReference type="ChEBI" id="CHEBI:58405"/>
        <dbReference type="ChEBI" id="CHEBI:60033"/>
        <dbReference type="ChEBI" id="CHEBI:78435"/>
        <dbReference type="EC" id="2.4.99.28"/>
    </reaction>
</comment>
<dbReference type="Pfam" id="PF03033">
    <property type="entry name" value="Glyco_transf_28"/>
    <property type="match status" value="1"/>
</dbReference>
<feature type="binding site" evidence="16">
    <location>
        <begin position="692"/>
        <end position="697"/>
    </location>
    <ligand>
        <name>UDP-N-acetyl-alpha-D-glucosamine</name>
        <dbReference type="ChEBI" id="CHEBI:57705"/>
    </ligand>
</feature>
<dbReference type="GO" id="GO:0005975">
    <property type="term" value="P:carbohydrate metabolic process"/>
    <property type="evidence" value="ECO:0007669"/>
    <property type="project" value="InterPro"/>
</dbReference>
<dbReference type="CDD" id="cd03785">
    <property type="entry name" value="GT28_MurG"/>
    <property type="match status" value="1"/>
</dbReference>
<keyword evidence="9 16" id="KW-0573">Peptidoglycan synthesis</keyword>
<dbReference type="Gene3D" id="3.40.50.2000">
    <property type="entry name" value="Glycogen Phosphorylase B"/>
    <property type="match status" value="2"/>
</dbReference>
<feature type="transmembrane region" description="Helical" evidence="17">
    <location>
        <begin position="179"/>
        <end position="196"/>
    </location>
</feature>
<dbReference type="GO" id="GO:0015648">
    <property type="term" value="F:lipid-linked peptidoglycan transporter activity"/>
    <property type="evidence" value="ECO:0007669"/>
    <property type="project" value="TreeGrafter"/>
</dbReference>
<dbReference type="NCBIfam" id="TIGR02614">
    <property type="entry name" value="ftsW"/>
    <property type="match status" value="1"/>
</dbReference>
<comment type="catalytic activity">
    <reaction evidence="16">
        <text>di-trans,octa-cis-undecaprenyl diphospho-N-acetyl-alpha-D-muramoyl-L-alanyl-D-glutamyl-meso-2,6-diaminopimeloyl-D-alanyl-D-alanine + UDP-N-acetyl-alpha-D-glucosamine = di-trans,octa-cis-undecaprenyl diphospho-[N-acetyl-alpha-D-glucosaminyl-(1-&gt;4)]-N-acetyl-alpha-D-muramoyl-L-alanyl-D-glutamyl-meso-2,6-diaminopimeloyl-D-alanyl-D-alanine + UDP + H(+)</text>
        <dbReference type="Rhea" id="RHEA:31227"/>
        <dbReference type="ChEBI" id="CHEBI:15378"/>
        <dbReference type="ChEBI" id="CHEBI:57705"/>
        <dbReference type="ChEBI" id="CHEBI:58223"/>
        <dbReference type="ChEBI" id="CHEBI:61387"/>
        <dbReference type="ChEBI" id="CHEBI:61388"/>
        <dbReference type="EC" id="2.4.1.227"/>
    </reaction>
</comment>
<dbReference type="PANTHER" id="PTHR30474:SF2">
    <property type="entry name" value="PEPTIDOGLYCAN GLYCOSYLTRANSFERASE FTSW-RELATED"/>
    <property type="match status" value="1"/>
</dbReference>
<dbReference type="Pfam" id="PF04101">
    <property type="entry name" value="Glyco_tran_28_C"/>
    <property type="match status" value="1"/>
</dbReference>
<proteinExistence type="inferred from homology"/>
<evidence type="ECO:0000256" key="9">
    <source>
        <dbReference type="ARBA" id="ARBA00022984"/>
    </source>
</evidence>
<evidence type="ECO:0000256" key="16">
    <source>
        <dbReference type="HAMAP-Rule" id="MF_00033"/>
    </source>
</evidence>
<organism evidence="20 21">
    <name type="scientific">Photobacterium damsela subsp. piscicida</name>
    <name type="common">Pasteurella piscicida</name>
    <dbReference type="NCBI Taxonomy" id="38294"/>
    <lineage>
        <taxon>Bacteria</taxon>
        <taxon>Pseudomonadati</taxon>
        <taxon>Pseudomonadota</taxon>
        <taxon>Gammaproteobacteria</taxon>
        <taxon>Vibrionales</taxon>
        <taxon>Vibrionaceae</taxon>
        <taxon>Photobacterium</taxon>
    </lineage>
</organism>
<dbReference type="InterPro" id="IPR006009">
    <property type="entry name" value="GlcNAc_MurG"/>
</dbReference>
<evidence type="ECO:0000256" key="14">
    <source>
        <dbReference type="ARBA" id="ARBA00038053"/>
    </source>
</evidence>
<dbReference type="NCBIfam" id="NF008042">
    <property type="entry name" value="PRK10774.1"/>
    <property type="match status" value="1"/>
</dbReference>
<dbReference type="AlphaFoldDB" id="A0AAD1CGY0"/>
<feature type="domain" description="Glycosyltransferase family 28 N-terminal" evidence="18">
    <location>
        <begin position="438"/>
        <end position="574"/>
    </location>
</feature>
<protein>
    <recommendedName>
        <fullName evidence="16 17">Multifunctional fusion protein</fullName>
    </recommendedName>
    <domain>
        <recommendedName>
            <fullName evidence="17">Probable peptidoglycan glycosyltransferase FtsW</fullName>
            <shortName evidence="17">PGT</shortName>
            <ecNumber evidence="17">2.4.99.28</ecNumber>
        </recommendedName>
        <alternativeName>
            <fullName evidence="17">Cell division protein FtsW</fullName>
        </alternativeName>
        <alternativeName>
            <fullName evidence="17">Cell wall polymerase</fullName>
        </alternativeName>
        <alternativeName>
            <fullName evidence="17">Peptidoglycan polymerase</fullName>
            <shortName evidence="17">PG polymerase</shortName>
        </alternativeName>
    </domain>
    <domain>
        <recommendedName>
            <fullName evidence="16">UDP-N-acetylglucosamine--N-acetylmuramyl-(pentapeptide) pyrophosphoryl-undecaprenol N-acetylglucosamine transferase</fullName>
            <ecNumber evidence="16">2.4.1.227</ecNumber>
        </recommendedName>
        <alternativeName>
            <fullName evidence="16">Undecaprenyl-PP-MurNAc-pentapeptide-UDPGlcNAc GlcNAc transferase</fullName>
        </alternativeName>
    </domain>
</protein>
<dbReference type="GO" id="GO:0008360">
    <property type="term" value="P:regulation of cell shape"/>
    <property type="evidence" value="ECO:0007669"/>
    <property type="project" value="UniProtKB-KW"/>
</dbReference>
<evidence type="ECO:0000313" key="20">
    <source>
        <dbReference type="EMBL" id="BAX54226.1"/>
    </source>
</evidence>
<evidence type="ECO:0000256" key="6">
    <source>
        <dbReference type="ARBA" id="ARBA00022679"/>
    </source>
</evidence>
<comment type="function">
    <text evidence="17">Peptidoglycan polymerase that is essential for cell division.</text>
</comment>
<keyword evidence="17" id="KW-0997">Cell inner membrane</keyword>
<dbReference type="NCBIfam" id="TIGR01133">
    <property type="entry name" value="murG"/>
    <property type="match status" value="1"/>
</dbReference>
<feature type="transmembrane region" description="Helical" evidence="17">
    <location>
        <begin position="93"/>
        <end position="113"/>
    </location>
</feature>
<feature type="transmembrane region" description="Helical" evidence="17">
    <location>
        <begin position="119"/>
        <end position="144"/>
    </location>
</feature>
<dbReference type="HAMAP" id="MF_00033">
    <property type="entry name" value="MurG"/>
    <property type="match status" value="1"/>
</dbReference>
<comment type="pathway">
    <text evidence="2 16">Cell wall biogenesis; peptidoglycan biosynthesis.</text>
</comment>
<dbReference type="HAMAP" id="MF_00913">
    <property type="entry name" value="PGT_FtsW_proteobact"/>
    <property type="match status" value="1"/>
</dbReference>
<dbReference type="EMBL" id="AP018045">
    <property type="protein sequence ID" value="BAX54226.1"/>
    <property type="molecule type" value="Genomic_DNA"/>
</dbReference>
<reference evidence="21" key="1">
    <citation type="submission" date="2017-05" db="EMBL/GenBank/DDBJ databases">
        <title>Whole genome sequence of fish pathogenic bacteria, Photobacterium damselae subsp. piscicida, strain 91-197, isolated from hybrid striped bass (Morone sp.) in USA.</title>
        <authorList>
            <person name="Teru Y."/>
            <person name="Hikima J."/>
            <person name="Kono T."/>
            <person name="Sakai M."/>
            <person name="Takano T."/>
            <person name="Hawke J.P."/>
            <person name="Takeyama H."/>
            <person name="Aoki T."/>
        </authorList>
    </citation>
    <scope>NUCLEOTIDE SEQUENCE [LARGE SCALE GENOMIC DNA]</scope>
    <source>
        <strain evidence="21">91-197</strain>
    </source>
</reference>
<evidence type="ECO:0000259" key="19">
    <source>
        <dbReference type="Pfam" id="PF04101"/>
    </source>
</evidence>
<feature type="transmembrane region" description="Helical" evidence="17">
    <location>
        <begin position="29"/>
        <end position="49"/>
    </location>
</feature>
<dbReference type="PROSITE" id="PS00428">
    <property type="entry name" value="FTSW_RODA_SPOVE"/>
    <property type="match status" value="1"/>
</dbReference>
<sequence length="784" mass="85210">MLNMIRNGISSVGDWFVKPAKPCLYDRQLVWIAIALMITGLVMVTSASVPVATRLTGMPFYFAFRHAFFLACSLAIALVVMQIPIERWHKYSIPMLLTSIFLLIVVLAIGRSVNGAARWIPLGIFNLQPAEVAKLSLFMFVSGYLVRQNKQVRETFLGFLKPLLVLGILGFLLLQQPDLGSFVVMFVGTVGMLFIAGAKLWQFLVMIASALVGIGLLIAFEPYRMRRVTSFLDPWQDPFGSGYQLTQSLMAFGRGEWWGQGLGNSIQKLEYLPEAHTDFVFAVLAEELGLAGVIVVLLLLFALVAKALIIGRKCLKSGQLFGGYLAFGFAFWFAFQTLVNVGAAAGMVPTKGLTLPLISYGGSSLFIMAAAVAILIRIDHEQRLAERLSPEDTEEDDQVISEDNPQIADNNLVLVDESETKSEDQQLKKNDEKNKRLLVMAGGTGGHVFPGLAVAQRLQQEGWEIRWLGTADRMEADLVPKHGIEIDFIKVKGLRGQGIARLLTAPFKIAGAILQACKYIKAWQPDVVLGMGGYVSGPGGVAAWLSGVPVVLHEQNAVAGLTNQWLSKIASAVLQAFPSAFKDKEVVGNPVRHDVTVLPPPAERFSEHQGPIRILVMGGSQGARILNQTMPKVAALLGDKVTIWHQAGKGAAEQTEADYQANNAGSHKVTEFIDDVAAAYSWADIVVCRSGALTVSELSAAGVGAIFVPFMHKDRQQALNAEHLVECGAAKMIEQIDLTAEGLAQQLEQLDRPALEQMAQAARDAAILDADIRVANVIKSLAKN</sequence>
<feature type="transmembrane region" description="Helical" evidence="17">
    <location>
        <begin position="321"/>
        <end position="345"/>
    </location>
</feature>
<dbReference type="EC" id="2.4.1.227" evidence="16"/>
<accession>A0AAD1CGY0</accession>
<feature type="binding site" evidence="16">
    <location>
        <position position="556"/>
    </location>
    <ligand>
        <name>UDP-N-acetyl-alpha-D-glucosamine</name>
        <dbReference type="ChEBI" id="CHEBI:57705"/>
    </ligand>
</feature>
<evidence type="ECO:0000259" key="18">
    <source>
        <dbReference type="Pfam" id="PF03033"/>
    </source>
</evidence>
<feature type="transmembrane region" description="Helical" evidence="17">
    <location>
        <begin position="156"/>
        <end position="173"/>
    </location>
</feature>
<dbReference type="InterPro" id="IPR001182">
    <property type="entry name" value="FtsW/RodA"/>
</dbReference>
<feature type="transmembrane region" description="Helical" evidence="17">
    <location>
        <begin position="357"/>
        <end position="378"/>
    </location>
</feature>
<keyword evidence="8 16" id="KW-0133">Cell shape</keyword>
<feature type="binding site" evidence="16">
    <location>
        <position position="592"/>
    </location>
    <ligand>
        <name>UDP-N-acetyl-alpha-D-glucosamine</name>
        <dbReference type="ChEBI" id="CHEBI:57705"/>
    </ligand>
</feature>
<evidence type="ECO:0000256" key="3">
    <source>
        <dbReference type="ARBA" id="ARBA00022475"/>
    </source>
</evidence>
<feature type="transmembrane region" description="Helical" evidence="17">
    <location>
        <begin position="61"/>
        <end position="81"/>
    </location>
</feature>
<comment type="subcellular location">
    <subcellularLocation>
        <location evidence="17">Cell inner membrane</location>
        <topology evidence="17">Multi-pass membrane protein</topology>
    </subcellularLocation>
    <subcellularLocation>
        <location evidence="1">Cell membrane</location>
        <topology evidence="1">Multi-pass membrane protein</topology>
    </subcellularLocation>
    <subcellularLocation>
        <location evidence="16">Cell membrane</location>
        <topology evidence="16">Peripheral membrane protein</topology>
        <orientation evidence="16">Cytoplasmic side</orientation>
    </subcellularLocation>
    <text evidence="17">Localizes to the division septum.</text>
</comment>
<keyword evidence="3 16" id="KW-1003">Cell membrane</keyword>
<comment type="similarity">
    <text evidence="16">Belongs to the glycosyltransferase 28 family. MurG subfamily.</text>
</comment>
<dbReference type="Proteomes" id="UP000218676">
    <property type="component" value="Chromosome 1"/>
</dbReference>
<keyword evidence="7 17" id="KW-0812">Transmembrane</keyword>
<evidence type="ECO:0000256" key="2">
    <source>
        <dbReference type="ARBA" id="ARBA00004752"/>
    </source>
</evidence>
<feature type="binding site" evidence="16">
    <location>
        <begin position="444"/>
        <end position="446"/>
    </location>
    <ligand>
        <name>UDP-N-acetyl-alpha-D-glucosamine</name>
        <dbReference type="ChEBI" id="CHEBI:57705"/>
    </ligand>
</feature>
<keyword evidence="11 16" id="KW-0472">Membrane</keyword>
<evidence type="ECO:0000256" key="7">
    <source>
        <dbReference type="ARBA" id="ARBA00022692"/>
    </source>
</evidence>
<comment type="similarity">
    <text evidence="14 17">Belongs to the SEDS family. FtsW subfamily.</text>
</comment>
<evidence type="ECO:0000256" key="17">
    <source>
        <dbReference type="HAMAP-Rule" id="MF_00913"/>
    </source>
</evidence>
<gene>
    <name evidence="16" type="primary">murG</name>
    <name evidence="17" type="synonym">ftsW</name>
    <name evidence="20" type="ORF">PDPUS_1_02852</name>
</gene>
<dbReference type="GO" id="GO:0032153">
    <property type="term" value="C:cell division site"/>
    <property type="evidence" value="ECO:0007669"/>
    <property type="project" value="UniProtKB-UniRule"/>
</dbReference>
<dbReference type="SUPFAM" id="SSF53756">
    <property type="entry name" value="UDP-Glycosyltransferase/glycogen phosphorylase"/>
    <property type="match status" value="1"/>
</dbReference>
<dbReference type="GO" id="GO:0009252">
    <property type="term" value="P:peptidoglycan biosynthetic process"/>
    <property type="evidence" value="ECO:0007669"/>
    <property type="project" value="UniProtKB-UniRule"/>
</dbReference>
<dbReference type="Pfam" id="PF01098">
    <property type="entry name" value="FTSW_RODA_SPOVE"/>
    <property type="match status" value="1"/>
</dbReference>
<feature type="domain" description="Glycosyl transferase family 28 C-terminal" evidence="19">
    <location>
        <begin position="614"/>
        <end position="762"/>
    </location>
</feature>
<keyword evidence="12 16" id="KW-0131">Cell cycle</keyword>